<comment type="caution">
    <text evidence="4">The sequence shown here is derived from an EMBL/GenBank/DDBJ whole genome shotgun (WGS) entry which is preliminary data.</text>
</comment>
<evidence type="ECO:0000259" key="3">
    <source>
        <dbReference type="PROSITE" id="PS50977"/>
    </source>
</evidence>
<dbReference type="PROSITE" id="PS01081">
    <property type="entry name" value="HTH_TETR_1"/>
    <property type="match status" value="1"/>
</dbReference>
<dbReference type="InterPro" id="IPR050109">
    <property type="entry name" value="HTH-type_TetR-like_transc_reg"/>
</dbReference>
<dbReference type="PANTHER" id="PTHR30055:SF235">
    <property type="entry name" value="TRANSCRIPTIONAL REGULATORY PROTEIN"/>
    <property type="match status" value="1"/>
</dbReference>
<dbReference type="GO" id="GO:0003700">
    <property type="term" value="F:DNA-binding transcription factor activity"/>
    <property type="evidence" value="ECO:0007669"/>
    <property type="project" value="TreeGrafter"/>
</dbReference>
<dbReference type="GO" id="GO:0000976">
    <property type="term" value="F:transcription cis-regulatory region binding"/>
    <property type="evidence" value="ECO:0007669"/>
    <property type="project" value="TreeGrafter"/>
</dbReference>
<evidence type="ECO:0000256" key="1">
    <source>
        <dbReference type="ARBA" id="ARBA00023125"/>
    </source>
</evidence>
<feature type="DNA-binding region" description="H-T-H motif" evidence="2">
    <location>
        <begin position="28"/>
        <end position="47"/>
    </location>
</feature>
<dbReference type="EMBL" id="PIPK01000016">
    <property type="protein sequence ID" value="RUO19405.1"/>
    <property type="molecule type" value="Genomic_DNA"/>
</dbReference>
<feature type="domain" description="HTH tetR-type" evidence="3">
    <location>
        <begin position="5"/>
        <end position="65"/>
    </location>
</feature>
<dbReference type="EMBL" id="QLMD01000016">
    <property type="protein sequence ID" value="RAJ93688.1"/>
    <property type="molecule type" value="Genomic_DNA"/>
</dbReference>
<dbReference type="OrthoDB" id="2356263at2"/>
<protein>
    <submittedName>
        <fullName evidence="4">TetR family transcriptional regulator</fullName>
    </submittedName>
</protein>
<reference evidence="4 6" key="2">
    <citation type="submission" date="2018-06" db="EMBL/GenBank/DDBJ databases">
        <title>Genomic Encyclopedia of Type Strains, Phase III (KMG-III): the genomes of soil and plant-associated and newly described type strains.</title>
        <authorList>
            <person name="Whitman W."/>
        </authorList>
    </citation>
    <scope>NUCLEOTIDE SEQUENCE [LARGE SCALE GENOMIC DNA]</scope>
    <source>
        <strain evidence="4 6">CGMCC 1.15366</strain>
    </source>
</reference>
<proteinExistence type="predicted"/>
<organism evidence="4 6">
    <name type="scientific">Aliidiomarina maris</name>
    <dbReference type="NCBI Taxonomy" id="531312"/>
    <lineage>
        <taxon>Bacteria</taxon>
        <taxon>Pseudomonadati</taxon>
        <taxon>Pseudomonadota</taxon>
        <taxon>Gammaproteobacteria</taxon>
        <taxon>Alteromonadales</taxon>
        <taxon>Idiomarinaceae</taxon>
        <taxon>Aliidiomarina</taxon>
    </lineage>
</organism>
<dbReference type="PROSITE" id="PS50977">
    <property type="entry name" value="HTH_TETR_2"/>
    <property type="match status" value="1"/>
</dbReference>
<evidence type="ECO:0000313" key="4">
    <source>
        <dbReference type="EMBL" id="RAJ93688.1"/>
    </source>
</evidence>
<dbReference type="SUPFAM" id="SSF48498">
    <property type="entry name" value="Tetracyclin repressor-like, C-terminal domain"/>
    <property type="match status" value="1"/>
</dbReference>
<evidence type="ECO:0000313" key="6">
    <source>
        <dbReference type="Proteomes" id="UP000249203"/>
    </source>
</evidence>
<dbReference type="Pfam" id="PF00440">
    <property type="entry name" value="TetR_N"/>
    <property type="match status" value="1"/>
</dbReference>
<gene>
    <name evidence="4" type="ORF">B0I24_11646</name>
    <name evidence="5" type="ORF">CWE07_13055</name>
</gene>
<dbReference type="InterPro" id="IPR023772">
    <property type="entry name" value="DNA-bd_HTH_TetR-type_CS"/>
</dbReference>
<dbReference type="Pfam" id="PF17939">
    <property type="entry name" value="TetR_C_30"/>
    <property type="match status" value="1"/>
</dbReference>
<evidence type="ECO:0000256" key="2">
    <source>
        <dbReference type="PROSITE-ProRule" id="PRU00335"/>
    </source>
</evidence>
<dbReference type="AlphaFoldDB" id="A0A327WQI8"/>
<dbReference type="Gene3D" id="1.10.357.10">
    <property type="entry name" value="Tetracycline Repressor, domain 2"/>
    <property type="match status" value="1"/>
</dbReference>
<dbReference type="InterPro" id="IPR001647">
    <property type="entry name" value="HTH_TetR"/>
</dbReference>
<keyword evidence="1 2" id="KW-0238">DNA-binding</keyword>
<sequence>MAKVLKTKDKILNAAERLFAEQGFEHTSLRQITSIADVNLASVNYHFGSKKALIQAVMERYHAAFMPALDAGLVALQAQGFNTTEDVLNCFVEPLLNLDRLNPNGTSIYLSLLGHAYSEIQGHLRRFTMHHFGHVIQRVLACIQQANPQLSAATIFWRLHFTLGATVFVQVSGQALSEIAEADFDERADAKDIISKLIPFLAAGIAAPVNGNPDLSSTLAQG</sequence>
<dbReference type="InterPro" id="IPR041586">
    <property type="entry name" value="PsrA_TetR_C"/>
</dbReference>
<evidence type="ECO:0000313" key="5">
    <source>
        <dbReference type="EMBL" id="RUO19405.1"/>
    </source>
</evidence>
<dbReference type="InterPro" id="IPR036271">
    <property type="entry name" value="Tet_transcr_reg_TetR-rel_C_sf"/>
</dbReference>
<reference evidence="5 7" key="1">
    <citation type="journal article" date="2018" name="Front. Microbiol.">
        <title>Genome-Based Analysis Reveals the Taxonomy and Diversity of the Family Idiomarinaceae.</title>
        <authorList>
            <person name="Liu Y."/>
            <person name="Lai Q."/>
            <person name="Shao Z."/>
        </authorList>
    </citation>
    <scope>NUCLEOTIDE SEQUENCE [LARGE SCALE GENOMIC DNA]</scope>
    <source>
        <strain evidence="5 7">CF12-14</strain>
    </source>
</reference>
<dbReference type="InterPro" id="IPR009057">
    <property type="entry name" value="Homeodomain-like_sf"/>
</dbReference>
<dbReference type="SUPFAM" id="SSF46689">
    <property type="entry name" value="Homeodomain-like"/>
    <property type="match status" value="1"/>
</dbReference>
<dbReference type="RefSeq" id="WP_111570330.1">
    <property type="nucleotide sequence ID" value="NZ_PIPK01000016.1"/>
</dbReference>
<name>A0A327WQI8_9GAMM</name>
<dbReference type="PANTHER" id="PTHR30055">
    <property type="entry name" value="HTH-TYPE TRANSCRIPTIONAL REGULATOR RUTR"/>
    <property type="match status" value="1"/>
</dbReference>
<dbReference type="Proteomes" id="UP000287865">
    <property type="component" value="Unassembled WGS sequence"/>
</dbReference>
<dbReference type="PRINTS" id="PR00455">
    <property type="entry name" value="HTHTETR"/>
</dbReference>
<accession>A0A327WQI8</accession>
<keyword evidence="7" id="KW-1185">Reference proteome</keyword>
<dbReference type="Proteomes" id="UP000249203">
    <property type="component" value="Unassembled WGS sequence"/>
</dbReference>
<evidence type="ECO:0000313" key="7">
    <source>
        <dbReference type="Proteomes" id="UP000287865"/>
    </source>
</evidence>